<dbReference type="Pfam" id="PF01145">
    <property type="entry name" value="Band_7"/>
    <property type="match status" value="1"/>
</dbReference>
<comment type="similarity">
    <text evidence="1">Belongs to the band 7/mec-2 family.</text>
</comment>
<accession>A0A4R5BE44</accession>
<dbReference type="InterPro" id="IPR001107">
    <property type="entry name" value="Band_7"/>
</dbReference>
<dbReference type="InterPro" id="IPR001972">
    <property type="entry name" value="Stomatin_HflK_fam"/>
</dbReference>
<feature type="compositionally biased region" description="Basic and acidic residues" evidence="2">
    <location>
        <begin position="332"/>
        <end position="341"/>
    </location>
</feature>
<gene>
    <name evidence="4" type="ORF">E1293_17850</name>
</gene>
<evidence type="ECO:0000313" key="5">
    <source>
        <dbReference type="Proteomes" id="UP000295578"/>
    </source>
</evidence>
<dbReference type="PRINTS" id="PR00721">
    <property type="entry name" value="STOMATIN"/>
</dbReference>
<dbReference type="EMBL" id="SMKY01000072">
    <property type="protein sequence ID" value="TDD81862.1"/>
    <property type="molecule type" value="Genomic_DNA"/>
</dbReference>
<dbReference type="RefSeq" id="WP_132198543.1">
    <property type="nucleotide sequence ID" value="NZ_SMKY01000072.1"/>
</dbReference>
<evidence type="ECO:0000313" key="4">
    <source>
        <dbReference type="EMBL" id="TDD81862.1"/>
    </source>
</evidence>
<organism evidence="4 5">
    <name type="scientific">Actinomadura darangshiensis</name>
    <dbReference type="NCBI Taxonomy" id="705336"/>
    <lineage>
        <taxon>Bacteria</taxon>
        <taxon>Bacillati</taxon>
        <taxon>Actinomycetota</taxon>
        <taxon>Actinomycetes</taxon>
        <taxon>Streptosporangiales</taxon>
        <taxon>Thermomonosporaceae</taxon>
        <taxon>Actinomadura</taxon>
    </lineage>
</organism>
<feature type="region of interest" description="Disordered" evidence="2">
    <location>
        <begin position="301"/>
        <end position="341"/>
    </location>
</feature>
<feature type="domain" description="Band 7" evidence="3">
    <location>
        <begin position="25"/>
        <end position="183"/>
    </location>
</feature>
<dbReference type="FunFam" id="3.30.479.30:FF:000004">
    <property type="entry name" value="Putative membrane protease family, stomatin"/>
    <property type="match status" value="1"/>
</dbReference>
<dbReference type="SUPFAM" id="SSF117892">
    <property type="entry name" value="Band 7/SPFH domain"/>
    <property type="match status" value="1"/>
</dbReference>
<keyword evidence="5" id="KW-1185">Reference proteome</keyword>
<evidence type="ECO:0000256" key="1">
    <source>
        <dbReference type="ARBA" id="ARBA00008164"/>
    </source>
</evidence>
<dbReference type="GO" id="GO:0005886">
    <property type="term" value="C:plasma membrane"/>
    <property type="evidence" value="ECO:0007669"/>
    <property type="project" value="UniProtKB-ARBA"/>
</dbReference>
<comment type="caution">
    <text evidence="4">The sequence shown here is derived from an EMBL/GenBank/DDBJ whole genome shotgun (WGS) entry which is preliminary data.</text>
</comment>
<dbReference type="CDD" id="cd08829">
    <property type="entry name" value="SPFH_paraslipin"/>
    <property type="match status" value="1"/>
</dbReference>
<dbReference type="InterPro" id="IPR036013">
    <property type="entry name" value="Band_7/SPFH_dom_sf"/>
</dbReference>
<dbReference type="GO" id="GO:0098552">
    <property type="term" value="C:side of membrane"/>
    <property type="evidence" value="ECO:0007669"/>
    <property type="project" value="UniProtKB-ARBA"/>
</dbReference>
<dbReference type="OrthoDB" id="9809197at2"/>
<evidence type="ECO:0000259" key="3">
    <source>
        <dbReference type="SMART" id="SM00244"/>
    </source>
</evidence>
<evidence type="ECO:0000256" key="2">
    <source>
        <dbReference type="SAM" id="MobiDB-lite"/>
    </source>
</evidence>
<dbReference type="PANTHER" id="PTHR43327:SF10">
    <property type="entry name" value="STOMATIN-LIKE PROTEIN 2, MITOCHONDRIAL"/>
    <property type="match status" value="1"/>
</dbReference>
<protein>
    <submittedName>
        <fullName evidence="4">SPFH/Band 7/PHB domain protein</fullName>
    </submittedName>
</protein>
<dbReference type="SMART" id="SM00244">
    <property type="entry name" value="PHB"/>
    <property type="match status" value="1"/>
</dbReference>
<dbReference type="AlphaFoldDB" id="A0A4R5BE44"/>
<reference evidence="4 5" key="1">
    <citation type="submission" date="2019-03" db="EMBL/GenBank/DDBJ databases">
        <title>Draft genome sequences of novel Actinobacteria.</title>
        <authorList>
            <person name="Sahin N."/>
            <person name="Ay H."/>
            <person name="Saygin H."/>
        </authorList>
    </citation>
    <scope>NUCLEOTIDE SEQUENCE [LARGE SCALE GENOMIC DNA]</scope>
    <source>
        <strain evidence="4 5">DSM 45941</strain>
    </source>
</reference>
<sequence>MTDIAIALLIVVLAGVVVLATAVMRAVWIIPQARARNVERLGRYHRTLEPGISFVVPFVDRVKSLLDLREQVVAFKAQPVITEDNVVVHIDTVLFFQVTDPRAADYEIVNYIKAIEQLTATTLRNVIGTLDLEASLTSRDRINTALRGVLDDASGKWGIRVTRVEIKAIEPPPSIKDAMEKQMRAEREKRAAILTAEGARQSAILTAEGQKQSAILKAEGGKRAAILEAEGQSKAIAQVFGAIHDADPDPKLLAYQYLQTLPKLAEGQGSTFWVIPSEVTTALQAVSQAFGGTMDEAKTAFKKATTKPEPSDSPELAQPDGPFELTVGLKRNGQEDQSERS</sequence>
<dbReference type="Gene3D" id="3.30.479.30">
    <property type="entry name" value="Band 7 domain"/>
    <property type="match status" value="1"/>
</dbReference>
<name>A0A4R5BE44_9ACTN</name>
<dbReference type="InterPro" id="IPR050710">
    <property type="entry name" value="Band7/mec-2_domain"/>
</dbReference>
<dbReference type="Proteomes" id="UP000295578">
    <property type="component" value="Unassembled WGS sequence"/>
</dbReference>
<proteinExistence type="inferred from homology"/>
<dbReference type="PANTHER" id="PTHR43327">
    <property type="entry name" value="STOMATIN-LIKE PROTEIN 2, MITOCHONDRIAL"/>
    <property type="match status" value="1"/>
</dbReference>